<dbReference type="GO" id="GO:0046872">
    <property type="term" value="F:metal ion binding"/>
    <property type="evidence" value="ECO:0007669"/>
    <property type="project" value="UniProtKB-KW"/>
</dbReference>
<dbReference type="InterPro" id="IPR003156">
    <property type="entry name" value="DHHA1_dom"/>
</dbReference>
<dbReference type="GO" id="GO:0005829">
    <property type="term" value="C:cytosol"/>
    <property type="evidence" value="ECO:0007669"/>
    <property type="project" value="TreeGrafter"/>
</dbReference>
<dbReference type="Gene3D" id="2.40.30.130">
    <property type="match status" value="1"/>
</dbReference>
<dbReference type="Gene3D" id="3.30.980.10">
    <property type="entry name" value="Threonyl-trna Synthetase, Chain A, domain 2"/>
    <property type="match status" value="1"/>
</dbReference>
<dbReference type="EMBL" id="UINC01017326">
    <property type="protein sequence ID" value="SVA71678.1"/>
    <property type="molecule type" value="Genomic_DNA"/>
</dbReference>
<dbReference type="PANTHER" id="PTHR11777:SF9">
    <property type="entry name" value="ALANINE--TRNA LIGASE, CYTOPLASMIC"/>
    <property type="match status" value="1"/>
</dbReference>
<evidence type="ECO:0000259" key="15">
    <source>
        <dbReference type="PROSITE" id="PS50860"/>
    </source>
</evidence>
<dbReference type="SUPFAM" id="SSF55186">
    <property type="entry name" value="ThrRS/AlaRS common domain"/>
    <property type="match status" value="1"/>
</dbReference>
<comment type="cofactor">
    <cofactor evidence="1">
        <name>Zn(2+)</name>
        <dbReference type="ChEBI" id="CHEBI:29105"/>
    </cofactor>
</comment>
<dbReference type="SUPFAM" id="SSF101353">
    <property type="entry name" value="Putative anticodon-binding domain of alanyl-tRNA synthetase (AlaRS)"/>
    <property type="match status" value="1"/>
</dbReference>
<dbReference type="InterPro" id="IPR009000">
    <property type="entry name" value="Transl_B-barrel_sf"/>
</dbReference>
<dbReference type="AlphaFoldDB" id="A0A381Y3T4"/>
<keyword evidence="6" id="KW-0436">Ligase</keyword>
<dbReference type="InterPro" id="IPR023033">
    <property type="entry name" value="Ala_tRNA_ligase_euk/bac"/>
</dbReference>
<feature type="domain" description="Alanyl-transfer RNA synthetases family profile" evidence="15">
    <location>
        <begin position="1"/>
        <end position="379"/>
    </location>
</feature>
<evidence type="ECO:0000256" key="11">
    <source>
        <dbReference type="ARBA" id="ARBA00022884"/>
    </source>
</evidence>
<evidence type="ECO:0000256" key="3">
    <source>
        <dbReference type="ARBA" id="ARBA00013168"/>
    </source>
</evidence>
<dbReference type="GO" id="GO:0005524">
    <property type="term" value="F:ATP binding"/>
    <property type="evidence" value="ECO:0007669"/>
    <property type="project" value="UniProtKB-KW"/>
</dbReference>
<dbReference type="EC" id="6.1.1.7" evidence="3"/>
<evidence type="ECO:0000256" key="6">
    <source>
        <dbReference type="ARBA" id="ARBA00022598"/>
    </source>
</evidence>
<dbReference type="HAMAP" id="MF_00036_B">
    <property type="entry name" value="Ala_tRNA_synth_B"/>
    <property type="match status" value="1"/>
</dbReference>
<feature type="coiled-coil region" evidence="14">
    <location>
        <begin position="395"/>
        <end position="422"/>
    </location>
</feature>
<evidence type="ECO:0000256" key="7">
    <source>
        <dbReference type="ARBA" id="ARBA00022723"/>
    </source>
</evidence>
<keyword evidence="10" id="KW-0067">ATP-binding</keyword>
<accession>A0A381Y3T4</accession>
<dbReference type="PROSITE" id="PS50860">
    <property type="entry name" value="AA_TRNA_LIGASE_II_ALA"/>
    <property type="match status" value="1"/>
</dbReference>
<protein>
    <recommendedName>
        <fullName evidence="4">Alanine--tRNA ligase</fullName>
        <ecNumber evidence="3">6.1.1.7</ecNumber>
    </recommendedName>
</protein>
<keyword evidence="7" id="KW-0479">Metal-binding</keyword>
<evidence type="ECO:0000256" key="8">
    <source>
        <dbReference type="ARBA" id="ARBA00022741"/>
    </source>
</evidence>
<evidence type="ECO:0000256" key="2">
    <source>
        <dbReference type="ARBA" id="ARBA00008226"/>
    </source>
</evidence>
<dbReference type="PANTHER" id="PTHR11777">
    <property type="entry name" value="ALANYL-TRNA SYNTHETASE"/>
    <property type="match status" value="1"/>
</dbReference>
<evidence type="ECO:0000256" key="5">
    <source>
        <dbReference type="ARBA" id="ARBA00022555"/>
    </source>
</evidence>
<evidence type="ECO:0000313" key="16">
    <source>
        <dbReference type="EMBL" id="SVA71678.1"/>
    </source>
</evidence>
<evidence type="ECO:0000256" key="1">
    <source>
        <dbReference type="ARBA" id="ARBA00001947"/>
    </source>
</evidence>
<dbReference type="FunFam" id="3.30.54.20:FF:000001">
    <property type="entry name" value="Alanine--tRNA ligase"/>
    <property type="match status" value="1"/>
</dbReference>
<dbReference type="InterPro" id="IPR018164">
    <property type="entry name" value="Ala-tRNA-synth_IIc_N"/>
</dbReference>
<evidence type="ECO:0000256" key="13">
    <source>
        <dbReference type="ARBA" id="ARBA00023146"/>
    </source>
</evidence>
<dbReference type="SUPFAM" id="SSF50447">
    <property type="entry name" value="Translation proteins"/>
    <property type="match status" value="1"/>
</dbReference>
<dbReference type="Gene3D" id="6.10.250.550">
    <property type="match status" value="1"/>
</dbReference>
<dbReference type="InterPro" id="IPR018165">
    <property type="entry name" value="Ala-tRNA-synth_IIc_core"/>
</dbReference>
<dbReference type="SMART" id="SM00863">
    <property type="entry name" value="tRNA_SAD"/>
    <property type="match status" value="1"/>
</dbReference>
<dbReference type="InterPro" id="IPR018162">
    <property type="entry name" value="Ala-tRNA-ligase_IIc_anticod-bd"/>
</dbReference>
<organism evidence="16">
    <name type="scientific">marine metagenome</name>
    <dbReference type="NCBI Taxonomy" id="408172"/>
    <lineage>
        <taxon>unclassified sequences</taxon>
        <taxon>metagenomes</taxon>
        <taxon>ecological metagenomes</taxon>
    </lineage>
</organism>
<keyword evidence="13" id="KW-0030">Aminoacyl-tRNA synthetase</keyword>
<keyword evidence="9" id="KW-0862">Zinc</keyword>
<evidence type="ECO:0000256" key="4">
    <source>
        <dbReference type="ARBA" id="ARBA00017959"/>
    </source>
</evidence>
<dbReference type="GO" id="GO:0000049">
    <property type="term" value="F:tRNA binding"/>
    <property type="evidence" value="ECO:0007669"/>
    <property type="project" value="UniProtKB-KW"/>
</dbReference>
<keyword evidence="5" id="KW-0820">tRNA-binding</keyword>
<dbReference type="Pfam" id="PF07973">
    <property type="entry name" value="tRNA_SAD"/>
    <property type="match status" value="1"/>
</dbReference>
<dbReference type="InterPro" id="IPR012947">
    <property type="entry name" value="tRNA_SAD"/>
</dbReference>
<dbReference type="GO" id="GO:0002161">
    <property type="term" value="F:aminoacyl-tRNA deacylase activity"/>
    <property type="evidence" value="ECO:0007669"/>
    <property type="project" value="TreeGrafter"/>
</dbReference>
<keyword evidence="11" id="KW-0694">RNA-binding</keyword>
<name>A0A381Y3T4_9ZZZZ</name>
<dbReference type="Gene3D" id="3.30.54.20">
    <property type="match status" value="1"/>
</dbReference>
<dbReference type="FunFam" id="3.30.980.10:FF:000004">
    <property type="entry name" value="Alanine--tRNA ligase, cytoplasmic"/>
    <property type="match status" value="1"/>
</dbReference>
<evidence type="ECO:0000256" key="12">
    <source>
        <dbReference type="ARBA" id="ARBA00022917"/>
    </source>
</evidence>
<keyword evidence="14" id="KW-0175">Coiled coil</keyword>
<dbReference type="FunFam" id="3.10.310.40:FF:000001">
    <property type="entry name" value="Alanine--tRNA ligase"/>
    <property type="match status" value="1"/>
</dbReference>
<keyword evidence="12" id="KW-0648">Protein biosynthesis</keyword>
<dbReference type="Pfam" id="PF01411">
    <property type="entry name" value="tRNA-synt_2c"/>
    <property type="match status" value="1"/>
</dbReference>
<evidence type="ECO:0000256" key="14">
    <source>
        <dbReference type="SAM" id="Coils"/>
    </source>
</evidence>
<comment type="similarity">
    <text evidence="2">Belongs to the class-II aminoacyl-tRNA synthetase family.</text>
</comment>
<gene>
    <name evidence="16" type="ORF">METZ01_LOCUS124532</name>
</gene>
<dbReference type="GO" id="GO:0006419">
    <property type="term" value="P:alanyl-tRNA aminoacylation"/>
    <property type="evidence" value="ECO:0007669"/>
    <property type="project" value="InterPro"/>
</dbReference>
<dbReference type="InterPro" id="IPR050058">
    <property type="entry name" value="Ala-tRNA_ligase"/>
</dbReference>
<dbReference type="Gene3D" id="3.10.310.40">
    <property type="match status" value="1"/>
</dbReference>
<dbReference type="Pfam" id="PF02272">
    <property type="entry name" value="DHHA1"/>
    <property type="match status" value="1"/>
</dbReference>
<sequence length="547" mass="59063">MQPSRDTIVKTVLNEEKRFDMVLNAGLPKLEDAINHAKTGNGVVPGGEAFKLYDSLGMPIEFMEDLAEERQVKIDRSEFDRQMETQRARARAGSGFKKASKNFSWIAPEAVAAELNQAGDSFTGYSETTTTDVRVLMLWSDDGTGCEKLEQGETGYASLARTPFYLESGGQVSDTGTLTTDDGLVAIVEDLVPQPVRTVPRVHKVRLKSGSIAKGACVTAAVDVSRRSAIRRNHTATHLLHAALRRVLGEHVSQAGSLVASDRLRFDFTHQAPLTTEEIDEIEQVVSAQIGFNTPVGTEERLTEEAISEGAIALFGEKYGERVRVVSIPQFSMELCGGTHCVATGDIGAFTIEQESSIAAGVRRIEALTGDTAVRHIQSRRITLRQLTDVLGASGTKALEVIRRLQQDAKQLTREISALKVKSALSDETTDKTDVVINGVTLMTRKVSGLDKVAMRTLADSLKEELEVGVVVLASVTENNRVHVIVTVTPDLTGRVKAGQVVKTIAPIVGGNGGGRADFAEAGGKDSSRIDELLDTSRTVIEQLLAQ</sequence>
<proteinExistence type="inferred from homology"/>
<dbReference type="InterPro" id="IPR018163">
    <property type="entry name" value="Thr/Ala-tRNA-synth_IIc_edit"/>
</dbReference>
<evidence type="ECO:0000256" key="10">
    <source>
        <dbReference type="ARBA" id="ARBA00022840"/>
    </source>
</evidence>
<dbReference type="GO" id="GO:0004813">
    <property type="term" value="F:alanine-tRNA ligase activity"/>
    <property type="evidence" value="ECO:0007669"/>
    <property type="project" value="UniProtKB-EC"/>
</dbReference>
<evidence type="ECO:0000256" key="9">
    <source>
        <dbReference type="ARBA" id="ARBA00022833"/>
    </source>
</evidence>
<keyword evidence="8" id="KW-0547">Nucleotide-binding</keyword>
<reference evidence="16" key="1">
    <citation type="submission" date="2018-05" db="EMBL/GenBank/DDBJ databases">
        <authorList>
            <person name="Lanie J.A."/>
            <person name="Ng W.-L."/>
            <person name="Kazmierczak K.M."/>
            <person name="Andrzejewski T.M."/>
            <person name="Davidsen T.M."/>
            <person name="Wayne K.J."/>
            <person name="Tettelin H."/>
            <person name="Glass J.I."/>
            <person name="Rusch D."/>
            <person name="Podicherti R."/>
            <person name="Tsui H.-C.T."/>
            <person name="Winkler M.E."/>
        </authorList>
    </citation>
    <scope>NUCLEOTIDE SEQUENCE</scope>
</reference>